<evidence type="ECO:0000256" key="5">
    <source>
        <dbReference type="ARBA" id="ARBA00022840"/>
    </source>
</evidence>
<dbReference type="EMBL" id="JAUSVF010000001">
    <property type="protein sequence ID" value="MDQ0321484.1"/>
    <property type="molecule type" value="Genomic_DNA"/>
</dbReference>
<dbReference type="PROSITE" id="PS50893">
    <property type="entry name" value="ABC_TRANSPORTER_2"/>
    <property type="match status" value="2"/>
</dbReference>
<dbReference type="SUPFAM" id="SSF52540">
    <property type="entry name" value="P-loop containing nucleoside triphosphate hydrolases"/>
    <property type="match status" value="2"/>
</dbReference>
<evidence type="ECO:0000256" key="3">
    <source>
        <dbReference type="ARBA" id="ARBA00022448"/>
    </source>
</evidence>
<dbReference type="CDD" id="cd03257">
    <property type="entry name" value="ABC_NikE_OppD_transporters"/>
    <property type="match status" value="2"/>
</dbReference>
<evidence type="ECO:0000259" key="6">
    <source>
        <dbReference type="PROSITE" id="PS50893"/>
    </source>
</evidence>
<dbReference type="PANTHER" id="PTHR43776">
    <property type="entry name" value="TRANSPORT ATP-BINDING PROTEIN"/>
    <property type="match status" value="1"/>
</dbReference>
<evidence type="ECO:0000256" key="1">
    <source>
        <dbReference type="ARBA" id="ARBA00004417"/>
    </source>
</evidence>
<dbReference type="InterPro" id="IPR050319">
    <property type="entry name" value="ABC_transp_ATP-bind"/>
</dbReference>
<dbReference type="Pfam" id="PF00005">
    <property type="entry name" value="ABC_tran"/>
    <property type="match status" value="2"/>
</dbReference>
<keyword evidence="8" id="KW-1185">Reference proteome</keyword>
<dbReference type="PANTHER" id="PTHR43776:SF7">
    <property type="entry name" value="D,D-DIPEPTIDE TRANSPORT ATP-BINDING PROTEIN DDPF-RELATED"/>
    <property type="match status" value="1"/>
</dbReference>
<keyword evidence="4" id="KW-0547">Nucleotide-binding</keyword>
<feature type="domain" description="ABC transporter" evidence="6">
    <location>
        <begin position="314"/>
        <end position="570"/>
    </location>
</feature>
<keyword evidence="3" id="KW-0813">Transport</keyword>
<evidence type="ECO:0000256" key="2">
    <source>
        <dbReference type="ARBA" id="ARBA00005417"/>
    </source>
</evidence>
<dbReference type="InterPro" id="IPR003593">
    <property type="entry name" value="AAA+_ATPase"/>
</dbReference>
<dbReference type="InterPro" id="IPR027417">
    <property type="entry name" value="P-loop_NTPase"/>
</dbReference>
<evidence type="ECO:0000313" key="7">
    <source>
        <dbReference type="EMBL" id="MDQ0321484.1"/>
    </source>
</evidence>
<accession>A0ABU0BTB3</accession>
<gene>
    <name evidence="7" type="ORF">QO002_003622</name>
</gene>
<name>A0ABU0BTB3_9HYPH</name>
<dbReference type="SMART" id="SM00382">
    <property type="entry name" value="AAA"/>
    <property type="match status" value="2"/>
</dbReference>
<protein>
    <submittedName>
        <fullName evidence="7">Peptide/nickel transport system ATP-binding protein</fullName>
    </submittedName>
</protein>
<dbReference type="Pfam" id="PF08352">
    <property type="entry name" value="oligo_HPY"/>
    <property type="match status" value="2"/>
</dbReference>
<keyword evidence="5 7" id="KW-0067">ATP-binding</keyword>
<sequence length="635" mass="69032">MDTGADLLRIEDLSISFAMMGGQIDAVRKASLRVLPGKVTALVGESGSGKSVISQAVMGILPKTASATGQILFCDPKLSTGPVDILQMPPDGPQIRALRGNRMGKIFQEPMTSLSPLHTIGNQIQESLKIHTDLTARERRQRSEDMLGMVGFSKPSRAFDMYPFELSGGMRQRAMIAMALVCQPSLLIADEPTTALDVTIQAQILKLLRDLQSQLNMAMLLITHDLGVVANMADEVVVIYHGEIMEAGPVETIFRKPCHPYLKGLMAAVPHFDMKQGERLKALREVPVDASSLLGRTPATQANAAIKLQSDVLLSVRDISKTFTTRKSSWFAKADNQPHKAVDGVSFDIRRGECLGLVGESGCGKTTVSKILMRAVTPDSGSVMLSSAEGPIDVLAAQGDALQKLRTKMQMVFQDPVSSLSPRMTIQNILSEPLEIHDRGSGKSRAETVKALLKAIGLDQRHLNRYPHSFSGGQRQRIGIARALALGPELLICDEPVSALDVSVQAQILNLLKDLQSELGLTYLFISHNLAVVDYMADRIAVMCAGRIVEIAPREILMRAPVHPYTRSLLAAVPFPDLDRPLDFQTLNTGGASDMRNWNAAFRDDEAEAALSAADLGEGHFVLANRNADVRELRP</sequence>
<dbReference type="InterPro" id="IPR003439">
    <property type="entry name" value="ABC_transporter-like_ATP-bd"/>
</dbReference>
<evidence type="ECO:0000313" key="8">
    <source>
        <dbReference type="Proteomes" id="UP001230207"/>
    </source>
</evidence>
<proteinExistence type="inferred from homology"/>
<dbReference type="InterPro" id="IPR017871">
    <property type="entry name" value="ABC_transporter-like_CS"/>
</dbReference>
<dbReference type="InterPro" id="IPR013563">
    <property type="entry name" value="Oligopep_ABC_C"/>
</dbReference>
<dbReference type="GO" id="GO:0005524">
    <property type="term" value="F:ATP binding"/>
    <property type="evidence" value="ECO:0007669"/>
    <property type="project" value="UniProtKB-KW"/>
</dbReference>
<dbReference type="Gene3D" id="3.40.50.300">
    <property type="entry name" value="P-loop containing nucleotide triphosphate hydrolases"/>
    <property type="match status" value="2"/>
</dbReference>
<comment type="caution">
    <text evidence="7">The sequence shown here is derived from an EMBL/GenBank/DDBJ whole genome shotgun (WGS) entry which is preliminary data.</text>
</comment>
<dbReference type="Proteomes" id="UP001230207">
    <property type="component" value="Unassembled WGS sequence"/>
</dbReference>
<reference evidence="7 8" key="1">
    <citation type="submission" date="2023-07" db="EMBL/GenBank/DDBJ databases">
        <title>Genomic Encyclopedia of Type Strains, Phase IV (KMG-IV): sequencing the most valuable type-strain genomes for metagenomic binning, comparative biology and taxonomic classification.</title>
        <authorList>
            <person name="Goeker M."/>
        </authorList>
    </citation>
    <scope>NUCLEOTIDE SEQUENCE [LARGE SCALE GENOMIC DNA]</scope>
    <source>
        <strain evidence="7 8">DSM 1112</strain>
    </source>
</reference>
<organism evidence="7 8">
    <name type="scientific">Pararhizobium capsulatum DSM 1112</name>
    <dbReference type="NCBI Taxonomy" id="1121113"/>
    <lineage>
        <taxon>Bacteria</taxon>
        <taxon>Pseudomonadati</taxon>
        <taxon>Pseudomonadota</taxon>
        <taxon>Alphaproteobacteria</taxon>
        <taxon>Hyphomicrobiales</taxon>
        <taxon>Rhizobiaceae</taxon>
        <taxon>Rhizobium/Agrobacterium group</taxon>
        <taxon>Pararhizobium</taxon>
    </lineage>
</organism>
<dbReference type="PROSITE" id="PS00211">
    <property type="entry name" value="ABC_TRANSPORTER_1"/>
    <property type="match status" value="2"/>
</dbReference>
<dbReference type="NCBIfam" id="NF008453">
    <property type="entry name" value="PRK11308.1"/>
    <property type="match status" value="2"/>
</dbReference>
<feature type="domain" description="ABC transporter" evidence="6">
    <location>
        <begin position="8"/>
        <end position="266"/>
    </location>
</feature>
<comment type="subcellular location">
    <subcellularLocation>
        <location evidence="1">Cell inner membrane</location>
        <topology evidence="1">Peripheral membrane protein</topology>
    </subcellularLocation>
</comment>
<comment type="similarity">
    <text evidence="2">Belongs to the ABC transporter superfamily.</text>
</comment>
<dbReference type="RefSeq" id="WP_307232135.1">
    <property type="nucleotide sequence ID" value="NZ_JAUSVF010000001.1"/>
</dbReference>
<evidence type="ECO:0000256" key="4">
    <source>
        <dbReference type="ARBA" id="ARBA00022741"/>
    </source>
</evidence>